<evidence type="ECO:0000313" key="4">
    <source>
        <dbReference type="Proteomes" id="UP000321577"/>
    </source>
</evidence>
<feature type="coiled-coil region" evidence="1">
    <location>
        <begin position="114"/>
        <end position="162"/>
    </location>
</feature>
<keyword evidence="4" id="KW-1185">Reference proteome</keyword>
<organism evidence="3 4">
    <name type="scientific">Brevifollis gellanilyticus</name>
    <dbReference type="NCBI Taxonomy" id="748831"/>
    <lineage>
        <taxon>Bacteria</taxon>
        <taxon>Pseudomonadati</taxon>
        <taxon>Verrucomicrobiota</taxon>
        <taxon>Verrucomicrobiia</taxon>
        <taxon>Verrucomicrobiales</taxon>
        <taxon>Verrucomicrobiaceae</taxon>
    </lineage>
</organism>
<feature type="compositionally biased region" description="Basic and acidic residues" evidence="2">
    <location>
        <begin position="19"/>
        <end position="34"/>
    </location>
</feature>
<evidence type="ECO:0000256" key="2">
    <source>
        <dbReference type="SAM" id="MobiDB-lite"/>
    </source>
</evidence>
<keyword evidence="1" id="KW-0175">Coiled coil</keyword>
<dbReference type="OrthoDB" id="178790at2"/>
<gene>
    <name evidence="3" type="ORF">BGE01nite_56210</name>
</gene>
<sequence>MSEPADSTPPPPNTATKKLTRDTSRSTAREHIDDTQQPELRISVDKPKTTNHRQNRVGWPTFIIVQLLMLAFVISLVPRNSGTQAHTTAPVPVPAPAAVTVPAPASAPATSADTSGLEIKLSKAQDQISALQKQIDSQRGDRERMQATLQEMTDRMALVIKQNSFVPGGNGNAQNLSASDASQVAALIPTVTPATSELVLLKERNRLTDYADKAIATGSREGLQAIVETMFNQNSANMHHAAGAEFRRVAAYFEIASNIDPNYRLPIQELFKGKDSPVKAEADLKSDQLIKLMHDHQQPWEVRLRCAYLLRANPDAPVTPALLKTLHEDPSLDVVKQAQTSFEKRVGQRFRLFDLPSIDAWWATQTQTKK</sequence>
<evidence type="ECO:0000256" key="1">
    <source>
        <dbReference type="SAM" id="Coils"/>
    </source>
</evidence>
<comment type="caution">
    <text evidence="3">The sequence shown here is derived from an EMBL/GenBank/DDBJ whole genome shotgun (WGS) entry which is preliminary data.</text>
</comment>
<evidence type="ECO:0000313" key="3">
    <source>
        <dbReference type="EMBL" id="GEP46330.1"/>
    </source>
</evidence>
<protein>
    <submittedName>
        <fullName evidence="3">Uncharacterized protein</fullName>
    </submittedName>
</protein>
<name>A0A512MHX5_9BACT</name>
<proteinExistence type="predicted"/>
<reference evidence="3 4" key="1">
    <citation type="submission" date="2019-07" db="EMBL/GenBank/DDBJ databases">
        <title>Whole genome shotgun sequence of Brevifollis gellanilyticus NBRC 108608.</title>
        <authorList>
            <person name="Hosoyama A."/>
            <person name="Uohara A."/>
            <person name="Ohji S."/>
            <person name="Ichikawa N."/>
        </authorList>
    </citation>
    <scope>NUCLEOTIDE SEQUENCE [LARGE SCALE GENOMIC DNA]</scope>
    <source>
        <strain evidence="3 4">NBRC 108608</strain>
    </source>
</reference>
<feature type="region of interest" description="Disordered" evidence="2">
    <location>
        <begin position="1"/>
        <end position="54"/>
    </location>
</feature>
<accession>A0A512MHX5</accession>
<dbReference type="RefSeq" id="WP_146856101.1">
    <property type="nucleotide sequence ID" value="NZ_BKAG01000087.1"/>
</dbReference>
<dbReference type="EMBL" id="BKAG01000087">
    <property type="protein sequence ID" value="GEP46330.1"/>
    <property type="molecule type" value="Genomic_DNA"/>
</dbReference>
<dbReference type="AlphaFoldDB" id="A0A512MHX5"/>
<dbReference type="Proteomes" id="UP000321577">
    <property type="component" value="Unassembled WGS sequence"/>
</dbReference>